<gene>
    <name evidence="10" type="ORF">GM661_13555</name>
</gene>
<comment type="similarity">
    <text evidence="2">Belongs to the CPA3 antiporters (TC 2.A.63) subunit D family.</text>
</comment>
<evidence type="ECO:0000256" key="6">
    <source>
        <dbReference type="ARBA" id="ARBA00023136"/>
    </source>
</evidence>
<evidence type="ECO:0000256" key="3">
    <source>
        <dbReference type="ARBA" id="ARBA00022475"/>
    </source>
</evidence>
<dbReference type="PRINTS" id="PR01437">
    <property type="entry name" value="NUOXDRDTASE4"/>
</dbReference>
<dbReference type="GO" id="GO:0042773">
    <property type="term" value="P:ATP synthesis coupled electron transport"/>
    <property type="evidence" value="ECO:0007669"/>
    <property type="project" value="InterPro"/>
</dbReference>
<dbReference type="KEGG" id="ifn:GM661_13555"/>
<feature type="domain" description="NADH:quinone oxidoreductase/Mrp antiporter transmembrane" evidence="9">
    <location>
        <begin position="131"/>
        <end position="424"/>
    </location>
</feature>
<dbReference type="AlphaFoldDB" id="A0A8A7KFQ0"/>
<evidence type="ECO:0000256" key="8">
    <source>
        <dbReference type="SAM" id="Phobius"/>
    </source>
</evidence>
<reference evidence="10" key="1">
    <citation type="submission" date="2019-12" db="EMBL/GenBank/DDBJ databases">
        <authorList>
            <person name="zhang j."/>
            <person name="sun C.M."/>
        </authorList>
    </citation>
    <scope>NUCLEOTIDE SEQUENCE</scope>
    <source>
        <strain evidence="10">NS-1</strain>
    </source>
</reference>
<organism evidence="10 11">
    <name type="scientific">Iocasia fonsfrigidae</name>
    <dbReference type="NCBI Taxonomy" id="2682810"/>
    <lineage>
        <taxon>Bacteria</taxon>
        <taxon>Bacillati</taxon>
        <taxon>Bacillota</taxon>
        <taxon>Clostridia</taxon>
        <taxon>Halanaerobiales</taxon>
        <taxon>Halanaerobiaceae</taxon>
        <taxon>Iocasia</taxon>
    </lineage>
</organism>
<dbReference type="Pfam" id="PF00361">
    <property type="entry name" value="Proton_antipo_M"/>
    <property type="match status" value="1"/>
</dbReference>
<evidence type="ECO:0000259" key="9">
    <source>
        <dbReference type="Pfam" id="PF00361"/>
    </source>
</evidence>
<keyword evidence="4 7" id="KW-0812">Transmembrane</keyword>
<dbReference type="InterPro" id="IPR050586">
    <property type="entry name" value="CPA3_Na-H_Antiporter_D"/>
</dbReference>
<evidence type="ECO:0000256" key="7">
    <source>
        <dbReference type="RuleBase" id="RU000320"/>
    </source>
</evidence>
<evidence type="ECO:0000313" key="10">
    <source>
        <dbReference type="EMBL" id="QTL98915.1"/>
    </source>
</evidence>
<dbReference type="PANTHER" id="PTHR42703">
    <property type="entry name" value="NADH DEHYDROGENASE"/>
    <property type="match status" value="1"/>
</dbReference>
<evidence type="ECO:0000256" key="1">
    <source>
        <dbReference type="ARBA" id="ARBA00004651"/>
    </source>
</evidence>
<accession>A0A8A7KFQ0</accession>
<dbReference type="EMBL" id="CP046640">
    <property type="protein sequence ID" value="QTL98915.1"/>
    <property type="molecule type" value="Genomic_DNA"/>
</dbReference>
<name>A0A8A7KFQ0_9FIRM</name>
<dbReference type="InterPro" id="IPR003918">
    <property type="entry name" value="NADH_UbQ_OxRdtase"/>
</dbReference>
<evidence type="ECO:0000256" key="2">
    <source>
        <dbReference type="ARBA" id="ARBA00005346"/>
    </source>
</evidence>
<dbReference type="InterPro" id="IPR001750">
    <property type="entry name" value="ND/Mrp_TM"/>
</dbReference>
<comment type="subcellular location">
    <subcellularLocation>
        <location evidence="1">Cell membrane</location>
        <topology evidence="1">Multi-pass membrane protein</topology>
    </subcellularLocation>
    <subcellularLocation>
        <location evidence="7">Membrane</location>
        <topology evidence="7">Multi-pass membrane protein</topology>
    </subcellularLocation>
</comment>
<keyword evidence="5 8" id="KW-1133">Transmembrane helix</keyword>
<dbReference type="GO" id="GO:0008137">
    <property type="term" value="F:NADH dehydrogenase (ubiquinone) activity"/>
    <property type="evidence" value="ECO:0007669"/>
    <property type="project" value="InterPro"/>
</dbReference>
<proteinExistence type="inferred from homology"/>
<evidence type="ECO:0000313" key="11">
    <source>
        <dbReference type="Proteomes" id="UP000665020"/>
    </source>
</evidence>
<evidence type="ECO:0000256" key="4">
    <source>
        <dbReference type="ARBA" id="ARBA00022692"/>
    </source>
</evidence>
<dbReference type="GO" id="GO:0005886">
    <property type="term" value="C:plasma membrane"/>
    <property type="evidence" value="ECO:0007669"/>
    <property type="project" value="UniProtKB-SubCell"/>
</dbReference>
<feature type="transmembrane region" description="Helical" evidence="8">
    <location>
        <begin position="113"/>
        <end position="130"/>
    </location>
</feature>
<feature type="transmembrane region" description="Helical" evidence="8">
    <location>
        <begin position="276"/>
        <end position="296"/>
    </location>
</feature>
<feature type="transmembrane region" description="Helical" evidence="8">
    <location>
        <begin position="408"/>
        <end position="429"/>
    </location>
</feature>
<feature type="transmembrane region" description="Helical" evidence="8">
    <location>
        <begin position="450"/>
        <end position="473"/>
    </location>
</feature>
<feature type="transmembrane region" description="Helical" evidence="8">
    <location>
        <begin position="62"/>
        <end position="80"/>
    </location>
</feature>
<keyword evidence="3" id="KW-1003">Cell membrane</keyword>
<feature type="transmembrane region" description="Helical" evidence="8">
    <location>
        <begin position="332"/>
        <end position="354"/>
    </location>
</feature>
<feature type="transmembrane region" description="Helical" evidence="8">
    <location>
        <begin position="375"/>
        <end position="396"/>
    </location>
</feature>
<feature type="transmembrane region" description="Helical" evidence="8">
    <location>
        <begin position="32"/>
        <end position="50"/>
    </location>
</feature>
<protein>
    <submittedName>
        <fullName evidence="10">Na+/H+ antiporter subunit D</fullName>
    </submittedName>
</protein>
<feature type="transmembrane region" description="Helical" evidence="8">
    <location>
        <begin position="5"/>
        <end position="26"/>
    </location>
</feature>
<feature type="transmembrane region" description="Helical" evidence="8">
    <location>
        <begin position="86"/>
        <end position="106"/>
    </location>
</feature>
<feature type="transmembrane region" description="Helical" evidence="8">
    <location>
        <begin position="136"/>
        <end position="154"/>
    </location>
</feature>
<feature type="transmembrane region" description="Helical" evidence="8">
    <location>
        <begin position="166"/>
        <end position="188"/>
    </location>
</feature>
<dbReference type="PANTHER" id="PTHR42703:SF1">
    <property type="entry name" value="NA(+)_H(+) ANTIPORTER SUBUNIT D1"/>
    <property type="match status" value="1"/>
</dbReference>
<evidence type="ECO:0000256" key="5">
    <source>
        <dbReference type="ARBA" id="ARBA00022989"/>
    </source>
</evidence>
<feature type="transmembrane region" description="Helical" evidence="8">
    <location>
        <begin position="305"/>
        <end position="326"/>
    </location>
</feature>
<feature type="transmembrane region" description="Helical" evidence="8">
    <location>
        <begin position="243"/>
        <end position="264"/>
    </location>
</feature>
<feature type="transmembrane region" description="Helical" evidence="8">
    <location>
        <begin position="208"/>
        <end position="231"/>
    </location>
</feature>
<keyword evidence="6 8" id="KW-0472">Membrane</keyword>
<keyword evidence="11" id="KW-1185">Reference proteome</keyword>
<dbReference type="Proteomes" id="UP000665020">
    <property type="component" value="Chromosome"/>
</dbReference>
<sequence>MELNVLLLILIPLITAFLIPLIDIIYIKVRKLLVISSAAGELIVAILLLTANYQAVIRGDFFIKYLLGGWASSLGITIVMDGLSLFFSLLICLSMFLIILYSIGFIGHHEGKYYVLLFLVSGAMQGAILTGDLFNLYVFIELITVTSAALVAFKRNREGAEAAFKYLFYGVVGGLFFLIAVFLIYFSLGTLNMESIAAHVGKINPNLMMAIIVFFLTSLFIKSGIFPFHFWLPKAHSACPGPISALLSGVLLKVFIYIFLRLFWPVFGFALLSNVGLHNFIIYLGLFSSTLGHLLAFKEDDLKRLLAFSTIGHIGMIAAALALNTVSGLAGGLLHVFSHLLMKTTLFIIAGYLLQYADSHHIADFNGIAYKNQGIFIAFIIAAMGMVGVPPLPGFFSKYYILKGFIESGYYFAAFLIIILSVISLFYYLRYIFRGYNLLDYERGIKPRKLSLVLSVFYREKIVTGVAYIFTIIMLVSGIFYWLFTQPVIAIVQNLLRRA</sequence>
<dbReference type="RefSeq" id="WP_230867313.1">
    <property type="nucleotide sequence ID" value="NZ_CP046640.1"/>
</dbReference>